<evidence type="ECO:0000259" key="1">
    <source>
        <dbReference type="SMART" id="SM00507"/>
    </source>
</evidence>
<evidence type="ECO:0000313" key="2">
    <source>
        <dbReference type="EMBL" id="PLC57060.1"/>
    </source>
</evidence>
<name>A0A2N4UPV7_9GAMM</name>
<feature type="domain" description="HNH nuclease" evidence="1">
    <location>
        <begin position="43"/>
        <end position="101"/>
    </location>
</feature>
<dbReference type="AlphaFoldDB" id="A0A2N4UPV7"/>
<comment type="caution">
    <text evidence="2">The sequence shown here is derived from an EMBL/GenBank/DDBJ whole genome shotgun (WGS) entry which is preliminary data.</text>
</comment>
<dbReference type="Proteomes" id="UP000234420">
    <property type="component" value="Unassembled WGS sequence"/>
</dbReference>
<dbReference type="RefSeq" id="WP_065208234.1">
    <property type="nucleotide sequence ID" value="NZ_JABJXE010000015.1"/>
</dbReference>
<dbReference type="InterPro" id="IPR003615">
    <property type="entry name" value="HNH_nuc"/>
</dbReference>
<gene>
    <name evidence="2" type="ORF">CIK00_14855</name>
</gene>
<organism evidence="2 3">
    <name type="scientific">Photobacterium carnosum</name>
    <dbReference type="NCBI Taxonomy" id="2023717"/>
    <lineage>
        <taxon>Bacteria</taxon>
        <taxon>Pseudomonadati</taxon>
        <taxon>Pseudomonadota</taxon>
        <taxon>Gammaproteobacteria</taxon>
        <taxon>Vibrionales</taxon>
        <taxon>Vibrionaceae</taxon>
        <taxon>Photobacterium</taxon>
    </lineage>
</organism>
<dbReference type="SMART" id="SM00507">
    <property type="entry name" value="HNHc"/>
    <property type="match status" value="1"/>
</dbReference>
<keyword evidence="3" id="KW-1185">Reference proteome</keyword>
<sequence>MADIKEKIIFSKQQLQLIATKKNCSSFSYKDWGDDSLLDLRCYIRNYYRNLQKGECAFCKKDLSIVAVGNAHVEHIVPKSIYPQFIFEPKNLCVICADCNQIKRDQEINKNTTNTLKKEFIKYPRSSKSFLIVHPHFDVWHNHLEKFNGFFISKDDHKERKGSFTIYACGLNRKFSKFGYEKEIYSDNDLMEAARKLIESDDIITRFNALTNLKNIINN</sequence>
<dbReference type="EMBL" id="NPIB01000020">
    <property type="protein sequence ID" value="PLC57060.1"/>
    <property type="molecule type" value="Genomic_DNA"/>
</dbReference>
<dbReference type="Gene3D" id="1.10.30.50">
    <property type="match status" value="1"/>
</dbReference>
<accession>A0A2N4UPV7</accession>
<protein>
    <recommendedName>
        <fullName evidence="1">HNH nuclease domain-containing protein</fullName>
    </recommendedName>
</protein>
<evidence type="ECO:0000313" key="3">
    <source>
        <dbReference type="Proteomes" id="UP000234420"/>
    </source>
</evidence>
<reference evidence="2 3" key="1">
    <citation type="journal article" date="2018" name="Syst. Appl. Microbiol.">
        <title>Photobacterium carnosum sp. nov., isolated from spoiled modified atmosphere packaged poultry meat.</title>
        <authorList>
            <person name="Hilgarth M."/>
            <person name="Fuertes S."/>
            <person name="Ehrmann M."/>
            <person name="Vogel R.F."/>
        </authorList>
    </citation>
    <scope>NUCLEOTIDE SEQUENCE [LARGE SCALE GENOMIC DNA]</scope>
    <source>
        <strain evidence="2 3">TMW 2.2021</strain>
    </source>
</reference>
<proteinExistence type="predicted"/>